<comment type="caution">
    <text evidence="1">The sequence shown here is derived from an EMBL/GenBank/DDBJ whole genome shotgun (WGS) entry which is preliminary data.</text>
</comment>
<proteinExistence type="predicted"/>
<dbReference type="Proteomes" id="UP000626109">
    <property type="component" value="Unassembled WGS sequence"/>
</dbReference>
<name>A0A813K8B0_POLGL</name>
<gene>
    <name evidence="1" type="ORF">PGLA2088_LOCUS28466</name>
</gene>
<dbReference type="AlphaFoldDB" id="A0A813K8B0"/>
<protein>
    <submittedName>
        <fullName evidence="1">Uncharacterized protein</fullName>
    </submittedName>
</protein>
<organism evidence="1 2">
    <name type="scientific">Polarella glacialis</name>
    <name type="common">Dinoflagellate</name>
    <dbReference type="NCBI Taxonomy" id="89957"/>
    <lineage>
        <taxon>Eukaryota</taxon>
        <taxon>Sar</taxon>
        <taxon>Alveolata</taxon>
        <taxon>Dinophyceae</taxon>
        <taxon>Suessiales</taxon>
        <taxon>Suessiaceae</taxon>
        <taxon>Polarella</taxon>
    </lineage>
</organism>
<sequence length="81" mass="8911">EYRTFNTVLQTVHEQFSSLDASSTVDTADFEWGAIGGDCHNAGRYCVVGKKRSDAERGEVTSVVEDKSGATWVELNVQLLQ</sequence>
<reference evidence="1" key="1">
    <citation type="submission" date="2021-02" db="EMBL/GenBank/DDBJ databases">
        <authorList>
            <person name="Dougan E. K."/>
            <person name="Rhodes N."/>
            <person name="Thang M."/>
            <person name="Chan C."/>
        </authorList>
    </citation>
    <scope>NUCLEOTIDE SEQUENCE</scope>
</reference>
<accession>A0A813K8B0</accession>
<evidence type="ECO:0000313" key="2">
    <source>
        <dbReference type="Proteomes" id="UP000626109"/>
    </source>
</evidence>
<dbReference type="EMBL" id="CAJNNW010027888">
    <property type="protein sequence ID" value="CAE8693636.1"/>
    <property type="molecule type" value="Genomic_DNA"/>
</dbReference>
<evidence type="ECO:0000313" key="1">
    <source>
        <dbReference type="EMBL" id="CAE8693636.1"/>
    </source>
</evidence>
<feature type="non-terminal residue" evidence="1">
    <location>
        <position position="1"/>
    </location>
</feature>
<feature type="non-terminal residue" evidence="1">
    <location>
        <position position="81"/>
    </location>
</feature>